<dbReference type="EMBL" id="JALLBG020000200">
    <property type="protein sequence ID" value="KAL3759538.1"/>
    <property type="molecule type" value="Genomic_DNA"/>
</dbReference>
<dbReference type="AlphaFoldDB" id="A0ABD3M715"/>
<evidence type="ECO:0000313" key="2">
    <source>
        <dbReference type="Proteomes" id="UP001530293"/>
    </source>
</evidence>
<reference evidence="1 2" key="1">
    <citation type="submission" date="2024-10" db="EMBL/GenBank/DDBJ databases">
        <title>Updated reference genomes for cyclostephanoid diatoms.</title>
        <authorList>
            <person name="Roberts W.R."/>
            <person name="Alverson A.J."/>
        </authorList>
    </citation>
    <scope>NUCLEOTIDE SEQUENCE [LARGE SCALE GENOMIC DNA]</scope>
    <source>
        <strain evidence="1 2">AJA232-27</strain>
    </source>
</reference>
<keyword evidence="2" id="KW-1185">Reference proteome</keyword>
<sequence length="222" mass="25824">MKVRGLSISYVEQNFTSIDGLWQSNIYNSIARDLLIGARDAEEESRLERATRFFLEQKYKLHHHPVHVSHSRYEMPTYLQSLAVNVLERHDVPKGYLDTLSTAKFSTWDAYQHQLDEVKPANEVDELKRGVSNLQDLMEMEHSMYHTSNQVLKLAIDAHHNEMQHASTNEQLKEFDDRLSIQEELKAFDKKAMEYEEIVIEAATGKNMIPNEEDCKVTNFPV</sequence>
<comment type="caution">
    <text evidence="1">The sequence shown here is derived from an EMBL/GenBank/DDBJ whole genome shotgun (WGS) entry which is preliminary data.</text>
</comment>
<evidence type="ECO:0000313" key="1">
    <source>
        <dbReference type="EMBL" id="KAL3759538.1"/>
    </source>
</evidence>
<organism evidence="1 2">
    <name type="scientific">Discostella pseudostelligera</name>
    <dbReference type="NCBI Taxonomy" id="259834"/>
    <lineage>
        <taxon>Eukaryota</taxon>
        <taxon>Sar</taxon>
        <taxon>Stramenopiles</taxon>
        <taxon>Ochrophyta</taxon>
        <taxon>Bacillariophyta</taxon>
        <taxon>Coscinodiscophyceae</taxon>
        <taxon>Thalassiosirophycidae</taxon>
        <taxon>Stephanodiscales</taxon>
        <taxon>Stephanodiscaceae</taxon>
        <taxon>Discostella</taxon>
    </lineage>
</organism>
<proteinExistence type="predicted"/>
<protein>
    <submittedName>
        <fullName evidence="1">Uncharacterized protein</fullName>
    </submittedName>
</protein>
<gene>
    <name evidence="1" type="ORF">ACHAWU_000837</name>
</gene>
<name>A0ABD3M715_9STRA</name>
<dbReference type="Proteomes" id="UP001530293">
    <property type="component" value="Unassembled WGS sequence"/>
</dbReference>
<accession>A0ABD3M715</accession>